<evidence type="ECO:0000256" key="4">
    <source>
        <dbReference type="SAM" id="MobiDB-lite"/>
    </source>
</evidence>
<keyword evidence="1" id="KW-0646">Protease inhibitor</keyword>
<protein>
    <submittedName>
        <fullName evidence="7">Serpin B8</fullName>
    </submittedName>
</protein>
<feature type="signal peptide" evidence="5">
    <location>
        <begin position="1"/>
        <end position="18"/>
    </location>
</feature>
<dbReference type="Pfam" id="PF00079">
    <property type="entry name" value="Serpin"/>
    <property type="match status" value="2"/>
</dbReference>
<dbReference type="InterPro" id="IPR023796">
    <property type="entry name" value="Serpin_dom"/>
</dbReference>
<dbReference type="InterPro" id="IPR042185">
    <property type="entry name" value="Serpin_sf_2"/>
</dbReference>
<dbReference type="InterPro" id="IPR036186">
    <property type="entry name" value="Serpin_sf"/>
</dbReference>
<dbReference type="GO" id="GO:0005615">
    <property type="term" value="C:extracellular space"/>
    <property type="evidence" value="ECO:0007669"/>
    <property type="project" value="InterPro"/>
</dbReference>
<dbReference type="PANTHER" id="PTHR11461">
    <property type="entry name" value="SERINE PROTEASE INHIBITOR, SERPIN"/>
    <property type="match status" value="1"/>
</dbReference>
<keyword evidence="5" id="KW-0732">Signal</keyword>
<comment type="similarity">
    <text evidence="3">Belongs to the serpin family.</text>
</comment>
<accession>A0A146M4Z1</accession>
<feature type="compositionally biased region" description="Basic and acidic residues" evidence="4">
    <location>
        <begin position="169"/>
        <end position="193"/>
    </location>
</feature>
<dbReference type="PROSITE" id="PS00284">
    <property type="entry name" value="SERPIN"/>
    <property type="match status" value="1"/>
</dbReference>
<evidence type="ECO:0000256" key="1">
    <source>
        <dbReference type="ARBA" id="ARBA00022690"/>
    </source>
</evidence>
<evidence type="ECO:0000256" key="5">
    <source>
        <dbReference type="SAM" id="SignalP"/>
    </source>
</evidence>
<feature type="compositionally biased region" description="Basic and acidic residues" evidence="4">
    <location>
        <begin position="239"/>
        <end position="256"/>
    </location>
</feature>
<organism evidence="7">
    <name type="scientific">Lygus hesperus</name>
    <name type="common">Western plant bug</name>
    <dbReference type="NCBI Taxonomy" id="30085"/>
    <lineage>
        <taxon>Eukaryota</taxon>
        <taxon>Metazoa</taxon>
        <taxon>Ecdysozoa</taxon>
        <taxon>Arthropoda</taxon>
        <taxon>Hexapoda</taxon>
        <taxon>Insecta</taxon>
        <taxon>Pterygota</taxon>
        <taxon>Neoptera</taxon>
        <taxon>Paraneoptera</taxon>
        <taxon>Hemiptera</taxon>
        <taxon>Heteroptera</taxon>
        <taxon>Panheteroptera</taxon>
        <taxon>Cimicomorpha</taxon>
        <taxon>Miridae</taxon>
        <taxon>Mirini</taxon>
        <taxon>Lygus</taxon>
    </lineage>
</organism>
<proteinExistence type="inferred from homology"/>
<dbReference type="Gene3D" id="2.30.39.10">
    <property type="entry name" value="Alpha-1-antitrypsin, domain 1"/>
    <property type="match status" value="1"/>
</dbReference>
<feature type="domain" description="Serpin" evidence="6">
    <location>
        <begin position="40"/>
        <end position="564"/>
    </location>
</feature>
<sequence length="569" mass="62994">MKIQVVVVLVASLAIASGKSVRQLMVRTNFVGEGSNDLAVHLLQSESKSGENSVFSPLGYNAILAILAEGARGETRNQLARALNLPEDTYAVRSTYKTVLSSMTEHGVLNQPEFKSWFYVYKNNSVEESYKNVLRDNYLIDIKEVDRYTYPEDDEQEPNNPVVTTATKMDQRPQEDSKEDSSEEKKEGDKSEESKEDDSSEEKVTDNIAQESVGQKGGDNEQNIDEDQERVTTEVAVTDENKKEDGNQEVDDKPDLNEVDDETAAKNAALMEPTTKPAEIVDEMTTEAISENQVDPKAEDAQENSKGDRMDLEDIIARSLKSEIKGEREMVSALSANRLASLGDGGLKPNSRMIIFNALYFRGNWSTPMQSHNEKVSFATAGGEKMVEAMTGEDELETGRIPDLGATALDLPYQGDKYSMLILLPDDRDGLGELVKRLSGFSFKNIGQYLSKKSVNVCIPKFRFYTISKPKDALLKSGIKDIFGEEADLSGITGSRRLYLDDLVQLVTLDVDESHSSNVQLTSGIASETRSTGVSTFKANHPFMFVVRDRQENLVVVAGLVQNPSVNRD</sequence>
<evidence type="ECO:0000313" key="7">
    <source>
        <dbReference type="EMBL" id="JAQ13640.1"/>
    </source>
</evidence>
<dbReference type="AlphaFoldDB" id="A0A146M4Z1"/>
<dbReference type="CDD" id="cd00172">
    <property type="entry name" value="serpin"/>
    <property type="match status" value="1"/>
</dbReference>
<dbReference type="InterPro" id="IPR042178">
    <property type="entry name" value="Serpin_sf_1"/>
</dbReference>
<dbReference type="Gene3D" id="3.30.497.10">
    <property type="entry name" value="Antithrombin, subunit I, domain 2"/>
    <property type="match status" value="2"/>
</dbReference>
<evidence type="ECO:0000259" key="6">
    <source>
        <dbReference type="SMART" id="SM00093"/>
    </source>
</evidence>
<dbReference type="PANTHER" id="PTHR11461:SF292">
    <property type="entry name" value="SERPIN 100A"/>
    <property type="match status" value="1"/>
</dbReference>
<feature type="region of interest" description="Disordered" evidence="4">
    <location>
        <begin position="288"/>
        <end position="308"/>
    </location>
</feature>
<dbReference type="InterPro" id="IPR000215">
    <property type="entry name" value="Serpin_fam"/>
</dbReference>
<name>A0A146M4Z1_LYGHE</name>
<evidence type="ECO:0000256" key="2">
    <source>
        <dbReference type="ARBA" id="ARBA00022900"/>
    </source>
</evidence>
<feature type="region of interest" description="Disordered" evidence="4">
    <location>
        <begin position="149"/>
        <end position="259"/>
    </location>
</feature>
<feature type="compositionally biased region" description="Basic and acidic residues" evidence="4">
    <location>
        <begin position="294"/>
        <end position="308"/>
    </location>
</feature>
<evidence type="ECO:0000256" key="3">
    <source>
        <dbReference type="RuleBase" id="RU000411"/>
    </source>
</evidence>
<feature type="compositionally biased region" description="Polar residues" evidence="4">
    <location>
        <begin position="158"/>
        <end position="168"/>
    </location>
</feature>
<dbReference type="EMBL" id="GDHC01004989">
    <property type="protein sequence ID" value="JAQ13640.1"/>
    <property type="molecule type" value="Transcribed_RNA"/>
</dbReference>
<dbReference type="SMART" id="SM00093">
    <property type="entry name" value="SERPIN"/>
    <property type="match status" value="1"/>
</dbReference>
<dbReference type="InterPro" id="IPR023795">
    <property type="entry name" value="Serpin_CS"/>
</dbReference>
<dbReference type="GO" id="GO:0004867">
    <property type="term" value="F:serine-type endopeptidase inhibitor activity"/>
    <property type="evidence" value="ECO:0007669"/>
    <property type="project" value="UniProtKB-KW"/>
</dbReference>
<dbReference type="SUPFAM" id="SSF56574">
    <property type="entry name" value="Serpins"/>
    <property type="match status" value="1"/>
</dbReference>
<keyword evidence="2" id="KW-0722">Serine protease inhibitor</keyword>
<gene>
    <name evidence="7" type="primary">SERPINB8_3</name>
    <name evidence="7" type="ORF">g.58745</name>
</gene>
<feature type="chain" id="PRO_5007527615" evidence="5">
    <location>
        <begin position="19"/>
        <end position="569"/>
    </location>
</feature>
<reference evidence="7" key="1">
    <citation type="journal article" date="2016" name="Gigascience">
        <title>De novo construction of an expanded transcriptome assembly for the western tarnished plant bug, Lygus hesperus.</title>
        <authorList>
            <person name="Tassone E.E."/>
            <person name="Geib S.M."/>
            <person name="Hall B."/>
            <person name="Fabrick J.A."/>
            <person name="Brent C.S."/>
            <person name="Hull J.J."/>
        </authorList>
    </citation>
    <scope>NUCLEOTIDE SEQUENCE</scope>
</reference>